<sequence length="244" mass="25724">MRRVVRGFWGPRQEPVEALAERWSTTLDRFTRLLLPAAGAPGSPDTGTPWTWRTAPASGPSRPVQPDEASLLEALRTAQAADDWSAGNGTSLRLVADGVPSGWKVEIAGLAGGTPEFLLQSLVATIVSPDGEQLPDAGLLTAVAEAWHPDHGDVSDRAVTAALKKEAGFRIGTPSVGWVGFLSPGRAARFPADWPVPRKELPGAGVLLDIAAPGDTAEVVRAHEVLRKAGALDPLPHPMTRPTL</sequence>
<reference evidence="2" key="1">
    <citation type="journal article" date="2019" name="Int. J. Syst. Evol. Microbiol.">
        <title>The Global Catalogue of Microorganisms (GCM) 10K type strain sequencing project: providing services to taxonomists for standard genome sequencing and annotation.</title>
        <authorList>
            <consortium name="The Broad Institute Genomics Platform"/>
            <consortium name="The Broad Institute Genome Sequencing Center for Infectious Disease"/>
            <person name="Wu L."/>
            <person name="Ma J."/>
        </authorList>
    </citation>
    <scope>NUCLEOTIDE SEQUENCE [LARGE SCALE GENOMIC DNA]</scope>
    <source>
        <strain evidence="2">CCM 8479</strain>
    </source>
</reference>
<dbReference type="EMBL" id="JBHSKL010000034">
    <property type="protein sequence ID" value="MFC5227696.1"/>
    <property type="molecule type" value="Genomic_DNA"/>
</dbReference>
<name>A0ABW0DDS1_STRFI</name>
<evidence type="ECO:0000313" key="1">
    <source>
        <dbReference type="EMBL" id="MFC5227696.1"/>
    </source>
</evidence>
<keyword evidence="2" id="KW-1185">Reference proteome</keyword>
<proteinExistence type="predicted"/>
<dbReference type="Proteomes" id="UP001596156">
    <property type="component" value="Unassembled WGS sequence"/>
</dbReference>
<accession>A0ABW0DDS1</accession>
<gene>
    <name evidence="1" type="ORF">ACFPN6_24635</name>
</gene>
<evidence type="ECO:0008006" key="3">
    <source>
        <dbReference type="Google" id="ProtNLM"/>
    </source>
</evidence>
<protein>
    <recommendedName>
        <fullName evidence="3">Immunity protein 52 domain-containing protein</fullName>
    </recommendedName>
</protein>
<organism evidence="1 2">
    <name type="scientific">Streptomyces fimbriatus</name>
    <dbReference type="NCBI Taxonomy" id="68197"/>
    <lineage>
        <taxon>Bacteria</taxon>
        <taxon>Bacillati</taxon>
        <taxon>Actinomycetota</taxon>
        <taxon>Actinomycetes</taxon>
        <taxon>Kitasatosporales</taxon>
        <taxon>Streptomycetaceae</taxon>
        <taxon>Streptomyces</taxon>
    </lineage>
</organism>
<dbReference type="RefSeq" id="WP_344644310.1">
    <property type="nucleotide sequence ID" value="NZ_BAAASS010000007.1"/>
</dbReference>
<evidence type="ECO:0000313" key="2">
    <source>
        <dbReference type="Proteomes" id="UP001596156"/>
    </source>
</evidence>
<comment type="caution">
    <text evidence="1">The sequence shown here is derived from an EMBL/GenBank/DDBJ whole genome shotgun (WGS) entry which is preliminary data.</text>
</comment>